<comment type="similarity">
    <text evidence="6">Belongs to the peptidase M48 family.</text>
</comment>
<dbReference type="EMBL" id="CP061800">
    <property type="protein sequence ID" value="QTA84881.1"/>
    <property type="molecule type" value="Genomic_DNA"/>
</dbReference>
<evidence type="ECO:0000256" key="2">
    <source>
        <dbReference type="ARBA" id="ARBA00022723"/>
    </source>
</evidence>
<keyword evidence="5 6" id="KW-0482">Metalloprotease</keyword>
<feature type="domain" description="Peptidase M48" evidence="7">
    <location>
        <begin position="60"/>
        <end position="237"/>
    </location>
</feature>
<name>A0A975GKM5_9BACT</name>
<gene>
    <name evidence="8" type="ORF">dnm_008840</name>
</gene>
<evidence type="ECO:0000256" key="6">
    <source>
        <dbReference type="RuleBase" id="RU003983"/>
    </source>
</evidence>
<dbReference type="Gene3D" id="3.30.2010.10">
    <property type="entry name" value="Metalloproteases ('zincins'), catalytic domain"/>
    <property type="match status" value="1"/>
</dbReference>
<evidence type="ECO:0000256" key="1">
    <source>
        <dbReference type="ARBA" id="ARBA00022670"/>
    </source>
</evidence>
<dbReference type="InterPro" id="IPR051156">
    <property type="entry name" value="Mito/Outer_Membr_Metalloprot"/>
</dbReference>
<dbReference type="AlphaFoldDB" id="A0A975GKM5"/>
<evidence type="ECO:0000313" key="9">
    <source>
        <dbReference type="Proteomes" id="UP000663722"/>
    </source>
</evidence>
<keyword evidence="9" id="KW-1185">Reference proteome</keyword>
<dbReference type="Proteomes" id="UP000663722">
    <property type="component" value="Chromosome"/>
</dbReference>
<sequence>MIKDIESLRFGYETDLFRIITAQLGNTPLLAHTRAKNLLDIRRTDLLGEAVRITADLLPEIHETYQSCLDILGHGFSGELFVRQSMEYNASVFAHEKKFDVLVHSALLNDFTPDELAFVFGHELGHVLFEHSRFCVFDILSNPEGVSRDTADILFRWSRASEVSADRVGLLCCGKLSTAVTALFKTASGLAGIDMDQMLRSFRRQYEDLEKQLREASDDLSWVRTHPMIPIRFKALELAALDIVALRQQSGGFSGKGFRAIDQQIAGILEAIDINAVCTRIQ</sequence>
<dbReference type="GO" id="GO:0016020">
    <property type="term" value="C:membrane"/>
    <property type="evidence" value="ECO:0007669"/>
    <property type="project" value="TreeGrafter"/>
</dbReference>
<dbReference type="PANTHER" id="PTHR22726">
    <property type="entry name" value="METALLOENDOPEPTIDASE OMA1"/>
    <property type="match status" value="1"/>
</dbReference>
<keyword evidence="3 6" id="KW-0378">Hydrolase</keyword>
<dbReference type="Pfam" id="PF01435">
    <property type="entry name" value="Peptidase_M48"/>
    <property type="match status" value="1"/>
</dbReference>
<keyword evidence="4 6" id="KW-0862">Zinc</keyword>
<dbReference type="CDD" id="cd07325">
    <property type="entry name" value="M48_Ste24p_like"/>
    <property type="match status" value="1"/>
</dbReference>
<dbReference type="InterPro" id="IPR001915">
    <property type="entry name" value="Peptidase_M48"/>
</dbReference>
<dbReference type="PANTHER" id="PTHR22726:SF7">
    <property type="entry name" value="CONSERVED PROTEIN"/>
    <property type="match status" value="1"/>
</dbReference>
<evidence type="ECO:0000259" key="7">
    <source>
        <dbReference type="Pfam" id="PF01435"/>
    </source>
</evidence>
<evidence type="ECO:0000313" key="8">
    <source>
        <dbReference type="EMBL" id="QTA84881.1"/>
    </source>
</evidence>
<dbReference type="KEGG" id="dmm:dnm_008840"/>
<evidence type="ECO:0000256" key="3">
    <source>
        <dbReference type="ARBA" id="ARBA00022801"/>
    </source>
</evidence>
<keyword evidence="2" id="KW-0479">Metal-binding</keyword>
<proteinExistence type="inferred from homology"/>
<dbReference type="RefSeq" id="WP_207681180.1">
    <property type="nucleotide sequence ID" value="NZ_CP061800.1"/>
</dbReference>
<comment type="cofactor">
    <cofactor evidence="6">
        <name>Zn(2+)</name>
        <dbReference type="ChEBI" id="CHEBI:29105"/>
    </cofactor>
    <text evidence="6">Binds 1 zinc ion per subunit.</text>
</comment>
<keyword evidence="1 6" id="KW-0645">Protease</keyword>
<accession>A0A975GKM5</accession>
<dbReference type="GO" id="GO:0004222">
    <property type="term" value="F:metalloendopeptidase activity"/>
    <property type="evidence" value="ECO:0007669"/>
    <property type="project" value="InterPro"/>
</dbReference>
<evidence type="ECO:0000256" key="4">
    <source>
        <dbReference type="ARBA" id="ARBA00022833"/>
    </source>
</evidence>
<reference evidence="8" key="1">
    <citation type="journal article" date="2021" name="Microb. Physiol.">
        <title>Proteogenomic Insights into the Physiology of Marine, Sulfate-Reducing, Filamentous Desulfonema limicola and Desulfonema magnum.</title>
        <authorList>
            <person name="Schnaars V."/>
            <person name="Wohlbrand L."/>
            <person name="Scheve S."/>
            <person name="Hinrichs C."/>
            <person name="Reinhardt R."/>
            <person name="Rabus R."/>
        </authorList>
    </citation>
    <scope>NUCLEOTIDE SEQUENCE</scope>
    <source>
        <strain evidence="8">4be13</strain>
    </source>
</reference>
<dbReference type="GO" id="GO:0051603">
    <property type="term" value="P:proteolysis involved in protein catabolic process"/>
    <property type="evidence" value="ECO:0007669"/>
    <property type="project" value="TreeGrafter"/>
</dbReference>
<dbReference type="GO" id="GO:0046872">
    <property type="term" value="F:metal ion binding"/>
    <property type="evidence" value="ECO:0007669"/>
    <property type="project" value="UniProtKB-KW"/>
</dbReference>
<organism evidence="8 9">
    <name type="scientific">Desulfonema magnum</name>
    <dbReference type="NCBI Taxonomy" id="45655"/>
    <lineage>
        <taxon>Bacteria</taxon>
        <taxon>Pseudomonadati</taxon>
        <taxon>Thermodesulfobacteriota</taxon>
        <taxon>Desulfobacteria</taxon>
        <taxon>Desulfobacterales</taxon>
        <taxon>Desulfococcaceae</taxon>
        <taxon>Desulfonema</taxon>
    </lineage>
</organism>
<protein>
    <submittedName>
        <fullName evidence="8">Peptidase, M48 family</fullName>
    </submittedName>
</protein>
<evidence type="ECO:0000256" key="5">
    <source>
        <dbReference type="ARBA" id="ARBA00023049"/>
    </source>
</evidence>